<dbReference type="STRING" id="31965.AWH51_05745"/>
<dbReference type="InterPro" id="IPR008927">
    <property type="entry name" value="6-PGluconate_DH-like_C_sf"/>
</dbReference>
<name>A0A154V3U0_9MICO</name>
<dbReference type="GO" id="GO:0008926">
    <property type="term" value="F:mannitol-1-phosphate 5-dehydrogenase activity"/>
    <property type="evidence" value="ECO:0007669"/>
    <property type="project" value="UniProtKB-UniRule"/>
</dbReference>
<dbReference type="GO" id="GO:0005829">
    <property type="term" value="C:cytosol"/>
    <property type="evidence" value="ECO:0007669"/>
    <property type="project" value="TreeGrafter"/>
</dbReference>
<dbReference type="InterPro" id="IPR023028">
    <property type="entry name" value="Mannitol_1_phos_5_DH"/>
</dbReference>
<dbReference type="SUPFAM" id="SSF51735">
    <property type="entry name" value="NAD(P)-binding Rossmann-fold domains"/>
    <property type="match status" value="1"/>
</dbReference>
<dbReference type="Pfam" id="PF01232">
    <property type="entry name" value="Mannitol_dh"/>
    <property type="match status" value="1"/>
</dbReference>
<dbReference type="HAMAP" id="MF_00196">
    <property type="entry name" value="Mannitol_dehydrog"/>
    <property type="match status" value="1"/>
</dbReference>
<evidence type="ECO:0000259" key="8">
    <source>
        <dbReference type="Pfam" id="PF01232"/>
    </source>
</evidence>
<reference evidence="10 11" key="1">
    <citation type="submission" date="2016-01" db="EMBL/GenBank/DDBJ databases">
        <title>Draft genome sequence of Clavibacter michiganensis subsp. tessellarius DOAB 609.</title>
        <authorList>
            <person name="Tambong J.T."/>
        </authorList>
    </citation>
    <scope>NUCLEOTIDE SEQUENCE [LARGE SCALE GENOMIC DNA]</scope>
    <source>
        <strain evidence="10 11">DOAB 609</strain>
    </source>
</reference>
<dbReference type="Pfam" id="PF08125">
    <property type="entry name" value="Mannitol_dh_C"/>
    <property type="match status" value="1"/>
</dbReference>
<evidence type="ECO:0000256" key="5">
    <source>
        <dbReference type="ARBA" id="ARBA00023027"/>
    </source>
</evidence>
<accession>A0A154V3U0</accession>
<sequence length="390" mass="41420">MKAVHFGAGNIGRGFVGLILHEAGYEVVFADVNAELIGHLAAADSYRVTEVGPHARDWTVTGFRAIDSAADGEALIAELATADVVTTAVGPNILRFVAPAIAAGLRARSADLGPVAVMACENAINATDALRAEIRAALVDEPDAIGRAIFANTAVDRIVPNQDPAAGLDVTVEDFSEWVVERGPFGDAVPEIAGATFVDDLAPYIERKLFTVNTGHATVAYHGYARGAVSQSDAMAIPEVADEVRQVLEETSALLVAKHGLDEAEQAAYREKNLARFANAALADTVERVGRQPLRKLSREERFVGPASQLAERGLPHEALVRAMGQALRFDPAGDPQALELQELLQTDTAADLVRRVTGLDDVHPLTADLVAVVDAAQADRRSAPRHRAE</sequence>
<dbReference type="NCBIfam" id="NF002652">
    <property type="entry name" value="PRK02318.2-5"/>
    <property type="match status" value="1"/>
</dbReference>
<dbReference type="PRINTS" id="PR00084">
    <property type="entry name" value="MTLDHDRGNASE"/>
</dbReference>
<dbReference type="InterPro" id="IPR013118">
    <property type="entry name" value="Mannitol_DH_C"/>
</dbReference>
<dbReference type="Proteomes" id="UP000076218">
    <property type="component" value="Unassembled WGS sequence"/>
</dbReference>
<dbReference type="InterPro" id="IPR013328">
    <property type="entry name" value="6PGD_dom2"/>
</dbReference>
<organism evidence="10 11">
    <name type="scientific">Clavibacter tessellarius</name>
    <dbReference type="NCBI Taxonomy" id="31965"/>
    <lineage>
        <taxon>Bacteria</taxon>
        <taxon>Bacillati</taxon>
        <taxon>Actinomycetota</taxon>
        <taxon>Actinomycetes</taxon>
        <taxon>Micrococcales</taxon>
        <taxon>Microbacteriaceae</taxon>
        <taxon>Clavibacter</taxon>
    </lineage>
</organism>
<dbReference type="InterPro" id="IPR036291">
    <property type="entry name" value="NAD(P)-bd_dom_sf"/>
</dbReference>
<gene>
    <name evidence="7" type="primary">mtlD</name>
    <name evidence="10" type="ORF">AWH51_05745</name>
</gene>
<feature type="domain" description="Mannitol dehydrogenase N-terminal" evidence="8">
    <location>
        <begin position="1"/>
        <end position="193"/>
    </location>
</feature>
<evidence type="ECO:0000256" key="1">
    <source>
        <dbReference type="ARBA" id="ARBA00006541"/>
    </source>
</evidence>
<dbReference type="EMBL" id="LQXA01000018">
    <property type="protein sequence ID" value="KZC95824.1"/>
    <property type="molecule type" value="Genomic_DNA"/>
</dbReference>
<feature type="domain" description="Mannitol dehydrogenase C-terminal" evidence="9">
    <location>
        <begin position="200"/>
        <end position="342"/>
    </location>
</feature>
<keyword evidence="5 7" id="KW-0520">NAD</keyword>
<dbReference type="OrthoDB" id="271711at2"/>
<dbReference type="EC" id="1.1.1.17" evidence="2 7"/>
<evidence type="ECO:0000313" key="10">
    <source>
        <dbReference type="EMBL" id="KZC95824.1"/>
    </source>
</evidence>
<evidence type="ECO:0000256" key="2">
    <source>
        <dbReference type="ARBA" id="ARBA00012939"/>
    </source>
</evidence>
<dbReference type="PANTHER" id="PTHR30524">
    <property type="entry name" value="MANNITOL-1-PHOSPHATE 5-DEHYDROGENASE"/>
    <property type="match status" value="1"/>
</dbReference>
<keyword evidence="4 7" id="KW-0560">Oxidoreductase</keyword>
<dbReference type="InterPro" id="IPR000669">
    <property type="entry name" value="Mannitol_DH"/>
</dbReference>
<comment type="similarity">
    <text evidence="1 7">Belongs to the mannitol dehydrogenase family.</text>
</comment>
<dbReference type="PANTHER" id="PTHR30524:SF0">
    <property type="entry name" value="ALTRONATE OXIDOREDUCTASE-RELATED"/>
    <property type="match status" value="1"/>
</dbReference>
<evidence type="ECO:0000259" key="9">
    <source>
        <dbReference type="Pfam" id="PF08125"/>
    </source>
</evidence>
<evidence type="ECO:0000256" key="6">
    <source>
        <dbReference type="ARBA" id="ARBA00048615"/>
    </source>
</evidence>
<comment type="caution">
    <text evidence="10">The sequence shown here is derived from an EMBL/GenBank/DDBJ whole genome shotgun (WGS) entry which is preliminary data.</text>
</comment>
<dbReference type="InterPro" id="IPR013131">
    <property type="entry name" value="Mannitol_DH_N"/>
</dbReference>
<dbReference type="GO" id="GO:0019592">
    <property type="term" value="P:mannitol catabolic process"/>
    <property type="evidence" value="ECO:0007669"/>
    <property type="project" value="TreeGrafter"/>
</dbReference>
<dbReference type="Gene3D" id="1.10.1040.10">
    <property type="entry name" value="N-(1-d-carboxylethyl)-l-norvaline Dehydrogenase, domain 2"/>
    <property type="match status" value="1"/>
</dbReference>
<dbReference type="AlphaFoldDB" id="A0A154V3U0"/>
<feature type="binding site" evidence="7">
    <location>
        <begin position="3"/>
        <end position="14"/>
    </location>
    <ligand>
        <name>NAD(+)</name>
        <dbReference type="ChEBI" id="CHEBI:57540"/>
    </ligand>
</feature>
<evidence type="ECO:0000313" key="11">
    <source>
        <dbReference type="Proteomes" id="UP000076218"/>
    </source>
</evidence>
<comment type="catalytic activity">
    <reaction evidence="6 7">
        <text>D-mannitol 1-phosphate + NAD(+) = beta-D-fructose 6-phosphate + NADH + H(+)</text>
        <dbReference type="Rhea" id="RHEA:19661"/>
        <dbReference type="ChEBI" id="CHEBI:15378"/>
        <dbReference type="ChEBI" id="CHEBI:57540"/>
        <dbReference type="ChEBI" id="CHEBI:57634"/>
        <dbReference type="ChEBI" id="CHEBI:57945"/>
        <dbReference type="ChEBI" id="CHEBI:61381"/>
        <dbReference type="EC" id="1.1.1.17"/>
    </reaction>
</comment>
<dbReference type="RefSeq" id="WP_063070811.1">
    <property type="nucleotide sequence ID" value="NZ_LQXA01000018.1"/>
</dbReference>
<evidence type="ECO:0000256" key="3">
    <source>
        <dbReference type="ARBA" id="ARBA00016219"/>
    </source>
</evidence>
<dbReference type="Gene3D" id="3.40.50.720">
    <property type="entry name" value="NAD(P)-binding Rossmann-like Domain"/>
    <property type="match status" value="1"/>
</dbReference>
<proteinExistence type="inferred from homology"/>
<evidence type="ECO:0000256" key="4">
    <source>
        <dbReference type="ARBA" id="ARBA00023002"/>
    </source>
</evidence>
<protein>
    <recommendedName>
        <fullName evidence="3 7">Mannitol-1-phosphate 5-dehydrogenase</fullName>
        <ecNumber evidence="2 7">1.1.1.17</ecNumber>
    </recommendedName>
</protein>
<evidence type="ECO:0000256" key="7">
    <source>
        <dbReference type="HAMAP-Rule" id="MF_00196"/>
    </source>
</evidence>
<dbReference type="SUPFAM" id="SSF48179">
    <property type="entry name" value="6-phosphogluconate dehydrogenase C-terminal domain-like"/>
    <property type="match status" value="1"/>
</dbReference>